<evidence type="ECO:0000313" key="3">
    <source>
        <dbReference type="EMBL" id="GLR13524.1"/>
    </source>
</evidence>
<dbReference type="InterPro" id="IPR005545">
    <property type="entry name" value="YCII"/>
</dbReference>
<keyword evidence="4" id="KW-1185">Reference proteome</keyword>
<proteinExistence type="inferred from homology"/>
<dbReference type="SUPFAM" id="SSF54909">
    <property type="entry name" value="Dimeric alpha+beta barrel"/>
    <property type="match status" value="1"/>
</dbReference>
<reference evidence="4" key="1">
    <citation type="journal article" date="2019" name="Int. J. Syst. Evol. Microbiol.">
        <title>The Global Catalogue of Microorganisms (GCM) 10K type strain sequencing project: providing services to taxonomists for standard genome sequencing and annotation.</title>
        <authorList>
            <consortium name="The Broad Institute Genomics Platform"/>
            <consortium name="The Broad Institute Genome Sequencing Center for Infectious Disease"/>
            <person name="Wu L."/>
            <person name="Ma J."/>
        </authorList>
    </citation>
    <scope>NUCLEOTIDE SEQUENCE [LARGE SCALE GENOMIC DNA]</scope>
    <source>
        <strain evidence="4">NBRC 110044</strain>
    </source>
</reference>
<dbReference type="PANTHER" id="PTHR37828:SF1">
    <property type="entry name" value="YCII-RELATED DOMAIN-CONTAINING PROTEIN"/>
    <property type="match status" value="1"/>
</dbReference>
<comment type="similarity">
    <text evidence="1">Belongs to the YciI family.</text>
</comment>
<dbReference type="InterPro" id="IPR011008">
    <property type="entry name" value="Dimeric_a/b-barrel"/>
</dbReference>
<evidence type="ECO:0000259" key="2">
    <source>
        <dbReference type="Pfam" id="PF03795"/>
    </source>
</evidence>
<dbReference type="PANTHER" id="PTHR37828">
    <property type="entry name" value="GSR2449 PROTEIN"/>
    <property type="match status" value="1"/>
</dbReference>
<dbReference type="Gene3D" id="3.30.70.1060">
    <property type="entry name" value="Dimeric alpha+beta barrel"/>
    <property type="match status" value="1"/>
</dbReference>
<dbReference type="Proteomes" id="UP001156706">
    <property type="component" value="Unassembled WGS sequence"/>
</dbReference>
<organism evidence="3 4">
    <name type="scientific">Chitinimonas prasina</name>
    <dbReference type="NCBI Taxonomy" id="1434937"/>
    <lineage>
        <taxon>Bacteria</taxon>
        <taxon>Pseudomonadati</taxon>
        <taxon>Pseudomonadota</taxon>
        <taxon>Betaproteobacteria</taxon>
        <taxon>Neisseriales</taxon>
        <taxon>Chitinibacteraceae</taxon>
        <taxon>Chitinimonas</taxon>
    </lineage>
</organism>
<accession>A0ABQ5YFP8</accession>
<dbReference type="EMBL" id="BSOG01000002">
    <property type="protein sequence ID" value="GLR13524.1"/>
    <property type="molecule type" value="Genomic_DNA"/>
</dbReference>
<sequence>MFAIILSYKKPLDTVDAFVAEHKRFLEAHYASGHFLLSGRKQPRTGGIILAQASSKHEVEAIVRLDPFWREEIADYDIIEFVPSMAASHLSSLLAN</sequence>
<name>A0ABQ5YFP8_9NEIS</name>
<gene>
    <name evidence="3" type="primary">yciI</name>
    <name evidence="3" type="ORF">GCM10007907_23140</name>
</gene>
<dbReference type="RefSeq" id="WP_284196623.1">
    <property type="nucleotide sequence ID" value="NZ_BSOG01000002.1"/>
</dbReference>
<evidence type="ECO:0000256" key="1">
    <source>
        <dbReference type="ARBA" id="ARBA00007689"/>
    </source>
</evidence>
<dbReference type="Pfam" id="PF03795">
    <property type="entry name" value="YCII"/>
    <property type="match status" value="1"/>
</dbReference>
<protein>
    <recommendedName>
        <fullName evidence="2">YCII-related domain-containing protein</fullName>
    </recommendedName>
</protein>
<comment type="caution">
    <text evidence="3">The sequence shown here is derived from an EMBL/GenBank/DDBJ whole genome shotgun (WGS) entry which is preliminary data.</text>
</comment>
<evidence type="ECO:0000313" key="4">
    <source>
        <dbReference type="Proteomes" id="UP001156706"/>
    </source>
</evidence>
<feature type="domain" description="YCII-related" evidence="2">
    <location>
        <begin position="1"/>
        <end position="81"/>
    </location>
</feature>